<dbReference type="InterPro" id="IPR007110">
    <property type="entry name" value="Ig-like_dom"/>
</dbReference>
<dbReference type="AlphaFoldDB" id="C3YL22"/>
<feature type="chain" id="PRO_5002933677" description="Ig-like domain-containing protein" evidence="1">
    <location>
        <begin position="26"/>
        <end position="402"/>
    </location>
</feature>
<sequence length="402" mass="45086">MVGITGTTYRALCPIILLWIGSASALRRAICPPGKDGPYSRPKILYPKLSNMCKTTLTCEVACVDCCPCDTGLCEMVLLKDNRVIASKETSVSPDGTVQASFSLKRTLEVYGEYQCVIRPTHHGCKNQSWSESSNMLIFESPTVLQPHTVPSWMRTTTKHGCAFLIEHREVDRYAIVVTSQGNELLRPDVEVIPVEDDGAAIVTAIFEIEVKDPTSFGIYDCILEKDGLRDPSAIDITANSTYFDRGLYFHNTFQITPSTIWRPLGLNRLQIKLGTLMYLPCHSPKDILTTTDEVSQLSWYRNGVQIRDDDNFATLISQRFWDGKQLVPFLWCNVNADNLEAFGTYECRSKDDGDLDVEEVVVEDEVEVLVKDSYGSVPTDSLERDDLVLRQRENILSDGTD</sequence>
<evidence type="ECO:0000256" key="1">
    <source>
        <dbReference type="SAM" id="SignalP"/>
    </source>
</evidence>
<feature type="domain" description="Ig-like" evidence="2">
    <location>
        <begin position="258"/>
        <end position="364"/>
    </location>
</feature>
<proteinExistence type="predicted"/>
<accession>C3YL22</accession>
<protein>
    <recommendedName>
        <fullName evidence="2">Ig-like domain-containing protein</fullName>
    </recommendedName>
</protein>
<gene>
    <name evidence="3" type="ORF">BRAFLDRAFT_84736</name>
</gene>
<reference evidence="3" key="1">
    <citation type="journal article" date="2008" name="Nature">
        <title>The amphioxus genome and the evolution of the chordate karyotype.</title>
        <authorList>
            <consortium name="US DOE Joint Genome Institute (JGI-PGF)"/>
            <person name="Putnam N.H."/>
            <person name="Butts T."/>
            <person name="Ferrier D.E.K."/>
            <person name="Furlong R.F."/>
            <person name="Hellsten U."/>
            <person name="Kawashima T."/>
            <person name="Robinson-Rechavi M."/>
            <person name="Shoguchi E."/>
            <person name="Terry A."/>
            <person name="Yu J.-K."/>
            <person name="Benito-Gutierrez E.L."/>
            <person name="Dubchak I."/>
            <person name="Garcia-Fernandez J."/>
            <person name="Gibson-Brown J.J."/>
            <person name="Grigoriev I.V."/>
            <person name="Horton A.C."/>
            <person name="de Jong P.J."/>
            <person name="Jurka J."/>
            <person name="Kapitonov V.V."/>
            <person name="Kohara Y."/>
            <person name="Kuroki Y."/>
            <person name="Lindquist E."/>
            <person name="Lucas S."/>
            <person name="Osoegawa K."/>
            <person name="Pennacchio L.A."/>
            <person name="Salamov A.A."/>
            <person name="Satou Y."/>
            <person name="Sauka-Spengler T."/>
            <person name="Schmutz J."/>
            <person name="Shin-I T."/>
            <person name="Toyoda A."/>
            <person name="Bronner-Fraser M."/>
            <person name="Fujiyama A."/>
            <person name="Holland L.Z."/>
            <person name="Holland P.W.H."/>
            <person name="Satoh N."/>
            <person name="Rokhsar D.S."/>
        </authorList>
    </citation>
    <scope>NUCLEOTIDE SEQUENCE [LARGE SCALE GENOMIC DNA]</scope>
    <source>
        <strain evidence="3">S238N-H82</strain>
        <tissue evidence="3">Testes</tissue>
    </source>
</reference>
<dbReference type="InParanoid" id="C3YL22"/>
<feature type="signal peptide" evidence="1">
    <location>
        <begin position="1"/>
        <end position="25"/>
    </location>
</feature>
<name>C3YL22_BRAFL</name>
<dbReference type="EMBL" id="GG666525">
    <property type="protein sequence ID" value="EEN59013.1"/>
    <property type="molecule type" value="Genomic_DNA"/>
</dbReference>
<dbReference type="PROSITE" id="PS50835">
    <property type="entry name" value="IG_LIKE"/>
    <property type="match status" value="1"/>
</dbReference>
<evidence type="ECO:0000313" key="3">
    <source>
        <dbReference type="EMBL" id="EEN59013.1"/>
    </source>
</evidence>
<organism>
    <name type="scientific">Branchiostoma floridae</name>
    <name type="common">Florida lancelet</name>
    <name type="synonym">Amphioxus</name>
    <dbReference type="NCBI Taxonomy" id="7739"/>
    <lineage>
        <taxon>Eukaryota</taxon>
        <taxon>Metazoa</taxon>
        <taxon>Chordata</taxon>
        <taxon>Cephalochordata</taxon>
        <taxon>Leptocardii</taxon>
        <taxon>Amphioxiformes</taxon>
        <taxon>Branchiostomatidae</taxon>
        <taxon>Branchiostoma</taxon>
    </lineage>
</organism>
<keyword evidence="1" id="KW-0732">Signal</keyword>
<evidence type="ECO:0000259" key="2">
    <source>
        <dbReference type="PROSITE" id="PS50835"/>
    </source>
</evidence>